<evidence type="ECO:0000256" key="1">
    <source>
        <dbReference type="SAM" id="Phobius"/>
    </source>
</evidence>
<feature type="transmembrane region" description="Helical" evidence="1">
    <location>
        <begin position="32"/>
        <end position="58"/>
    </location>
</feature>
<proteinExistence type="predicted"/>
<protein>
    <submittedName>
        <fullName evidence="2">Uncharacterized protein</fullName>
    </submittedName>
</protein>
<evidence type="ECO:0000313" key="2">
    <source>
        <dbReference type="EMBL" id="ADM99836.1"/>
    </source>
</evidence>
<dbReference type="AlphaFoldDB" id="E0SDM6"/>
<dbReference type="PROSITE" id="PS51257">
    <property type="entry name" value="PROKAR_LIPOPROTEIN"/>
    <property type="match status" value="1"/>
</dbReference>
<dbReference type="EMBL" id="CP002038">
    <property type="protein sequence ID" value="ADM99836.1"/>
    <property type="molecule type" value="Genomic_DNA"/>
</dbReference>
<reference evidence="2 3" key="1">
    <citation type="journal article" date="2011" name="J. Bacteriol.">
        <title>Genome sequence of the plant-pathogenic bacterium Dickeya dadantii 3937.</title>
        <authorList>
            <person name="Glasner J.D."/>
            <person name="Yang C.H."/>
            <person name="Reverchon S."/>
            <person name="Hugouvieux-Cotte-Pattat N."/>
            <person name="Condemine G."/>
            <person name="Bohin J.P."/>
            <person name="Van Gijsegem F."/>
            <person name="Yang S."/>
            <person name="Franza T."/>
            <person name="Expert D."/>
            <person name="Plunkett G. III"/>
            <person name="San Francisco M.J."/>
            <person name="Charkowski A.O."/>
            <person name="Py B."/>
            <person name="Bell K."/>
            <person name="Rauscher L."/>
            <person name="Rodriguez-Palenzuela P."/>
            <person name="Toussaint A."/>
            <person name="Holeva M.C."/>
            <person name="He S.Y."/>
            <person name="Douet V."/>
            <person name="Boccara M."/>
            <person name="Blanco C."/>
            <person name="Toth I."/>
            <person name="Anderson B.D."/>
            <person name="Biehl B.S."/>
            <person name="Mau B."/>
            <person name="Flynn S.M."/>
            <person name="Barras F."/>
            <person name="Lindeberg M."/>
            <person name="Birch P.R."/>
            <person name="Tsuyumu S."/>
            <person name="Shi X."/>
            <person name="Hibbing M."/>
            <person name="Yap M.N."/>
            <person name="Carpentier M."/>
            <person name="Dassa E."/>
            <person name="Umehara M."/>
            <person name="Kim J.F."/>
            <person name="Rusch M."/>
            <person name="Soni P."/>
            <person name="Mayhew G.F."/>
            <person name="Fouts D.E."/>
            <person name="Gill S.R."/>
            <person name="Blattner F.R."/>
            <person name="Keen N.T."/>
            <person name="Perna N.T."/>
        </authorList>
    </citation>
    <scope>NUCLEOTIDE SEQUENCE [LARGE SCALE GENOMIC DNA]</scope>
    <source>
        <strain evidence="2 3">3937</strain>
    </source>
</reference>
<gene>
    <name evidence="2" type="ordered locus">Dda3937_04392</name>
</gene>
<dbReference type="STRING" id="198628.Dda3937_04392"/>
<keyword evidence="1" id="KW-0472">Membrane</keyword>
<keyword evidence="3" id="KW-1185">Reference proteome</keyword>
<evidence type="ECO:0000313" key="3">
    <source>
        <dbReference type="Proteomes" id="UP000006859"/>
    </source>
</evidence>
<sequence length="88" mass="9674">MPRYKALNEPCPGGPTRCVVQHASVLSCNSNYFGYITLVKVITRGLFSLLLLIMTLLGTSIGELSANRHYAIDRHPDALCLISLAKKQ</sequence>
<accession>E0SDM6</accession>
<name>E0SDM6_DICD3</name>
<keyword evidence="1" id="KW-1133">Transmembrane helix</keyword>
<organism evidence="2 3">
    <name type="scientific">Dickeya dadantii (strain 3937)</name>
    <name type="common">Erwinia chrysanthemi (strain 3937)</name>
    <dbReference type="NCBI Taxonomy" id="198628"/>
    <lineage>
        <taxon>Bacteria</taxon>
        <taxon>Pseudomonadati</taxon>
        <taxon>Pseudomonadota</taxon>
        <taxon>Gammaproteobacteria</taxon>
        <taxon>Enterobacterales</taxon>
        <taxon>Pectobacteriaceae</taxon>
        <taxon>Dickeya</taxon>
    </lineage>
</organism>
<dbReference type="KEGG" id="ddd:Dda3937_04392"/>
<dbReference type="HOGENOM" id="CLU_2464130_0_0_6"/>
<dbReference type="Proteomes" id="UP000006859">
    <property type="component" value="Chromosome"/>
</dbReference>
<keyword evidence="1" id="KW-0812">Transmembrane</keyword>